<keyword evidence="3" id="KW-1185">Reference proteome</keyword>
<accession>A0A5J9UZP4</accession>
<organism evidence="2 3">
    <name type="scientific">Eragrostis curvula</name>
    <name type="common">weeping love grass</name>
    <dbReference type="NCBI Taxonomy" id="38414"/>
    <lineage>
        <taxon>Eukaryota</taxon>
        <taxon>Viridiplantae</taxon>
        <taxon>Streptophyta</taxon>
        <taxon>Embryophyta</taxon>
        <taxon>Tracheophyta</taxon>
        <taxon>Spermatophyta</taxon>
        <taxon>Magnoliopsida</taxon>
        <taxon>Liliopsida</taxon>
        <taxon>Poales</taxon>
        <taxon>Poaceae</taxon>
        <taxon>PACMAD clade</taxon>
        <taxon>Chloridoideae</taxon>
        <taxon>Eragrostideae</taxon>
        <taxon>Eragrostidinae</taxon>
        <taxon>Eragrostis</taxon>
    </lineage>
</organism>
<protein>
    <recommendedName>
        <fullName evidence="1">General transcription factor 3C polypeptide 1 winged-helix domain-containing protein</fullName>
    </recommendedName>
</protein>
<gene>
    <name evidence="2" type="ORF">EJB05_20677</name>
</gene>
<proteinExistence type="predicted"/>
<evidence type="ECO:0000313" key="2">
    <source>
        <dbReference type="EMBL" id="TVU29126.1"/>
    </source>
</evidence>
<comment type="caution">
    <text evidence="2">The sequence shown here is derived from an EMBL/GenBank/DDBJ whole genome shotgun (WGS) entry which is preliminary data.</text>
</comment>
<dbReference type="InterPro" id="IPR044210">
    <property type="entry name" value="Tfc3-like"/>
</dbReference>
<dbReference type="InterPro" id="IPR056428">
    <property type="entry name" value="WH_GTF3C1"/>
</dbReference>
<dbReference type="Pfam" id="PF23704">
    <property type="entry name" value="WHD_GTF3C1_N"/>
    <property type="match status" value="1"/>
</dbReference>
<evidence type="ECO:0000259" key="1">
    <source>
        <dbReference type="Pfam" id="PF23704"/>
    </source>
</evidence>
<evidence type="ECO:0000313" key="3">
    <source>
        <dbReference type="Proteomes" id="UP000324897"/>
    </source>
</evidence>
<dbReference type="PANTHER" id="PTHR15180:SF1">
    <property type="entry name" value="GENERAL TRANSCRIPTION FACTOR 3C POLYPEPTIDE 1"/>
    <property type="match status" value="1"/>
</dbReference>
<name>A0A5J9UZP4_9POAL</name>
<dbReference type="Gramene" id="TVU29126">
    <property type="protein sequence ID" value="TVU29126"/>
    <property type="gene ID" value="EJB05_20677"/>
</dbReference>
<dbReference type="GO" id="GO:0006384">
    <property type="term" value="P:transcription initiation at RNA polymerase III promoter"/>
    <property type="evidence" value="ECO:0007669"/>
    <property type="project" value="InterPro"/>
</dbReference>
<sequence length="142" mass="15307">MDALISAALEEVCARLATGITVSNLWTALRGTLDTAGLPLGPAVKRTLWARLLSLRVISLVEGDRDMVPVAAGEPAEKDVEEAERRGVRLLASAAIRDNFLGMYEHRFAKSGLSAIQKATLECVGASRQGSYLVFDNFVCMI</sequence>
<dbReference type="GO" id="GO:0000127">
    <property type="term" value="C:transcription factor TFIIIC complex"/>
    <property type="evidence" value="ECO:0007669"/>
    <property type="project" value="InterPro"/>
</dbReference>
<dbReference type="OrthoDB" id="686312at2759"/>
<dbReference type="GO" id="GO:0003677">
    <property type="term" value="F:DNA binding"/>
    <property type="evidence" value="ECO:0007669"/>
    <property type="project" value="InterPro"/>
</dbReference>
<dbReference type="GO" id="GO:0042791">
    <property type="term" value="P:5S class rRNA transcription by RNA polymerase III"/>
    <property type="evidence" value="ECO:0007669"/>
    <property type="project" value="TreeGrafter"/>
</dbReference>
<dbReference type="EMBL" id="RWGY01000011">
    <property type="protein sequence ID" value="TVU29126.1"/>
    <property type="molecule type" value="Genomic_DNA"/>
</dbReference>
<dbReference type="PANTHER" id="PTHR15180">
    <property type="entry name" value="GENERAL TRANSCRIPTION FACTOR 3C POLYPEPTIDE 1"/>
    <property type="match status" value="1"/>
</dbReference>
<reference evidence="2 3" key="1">
    <citation type="journal article" date="2019" name="Sci. Rep.">
        <title>A high-quality genome of Eragrostis curvula grass provides insights into Poaceae evolution and supports new strategies to enhance forage quality.</title>
        <authorList>
            <person name="Carballo J."/>
            <person name="Santos B.A.C.M."/>
            <person name="Zappacosta D."/>
            <person name="Garbus I."/>
            <person name="Selva J.P."/>
            <person name="Gallo C.A."/>
            <person name="Diaz A."/>
            <person name="Albertini E."/>
            <person name="Caccamo M."/>
            <person name="Echenique V."/>
        </authorList>
    </citation>
    <scope>NUCLEOTIDE SEQUENCE [LARGE SCALE GENOMIC DNA]</scope>
    <source>
        <strain evidence="3">cv. Victoria</strain>
        <tissue evidence="2">Leaf</tissue>
    </source>
</reference>
<feature type="non-terminal residue" evidence="2">
    <location>
        <position position="1"/>
    </location>
</feature>
<dbReference type="Proteomes" id="UP000324897">
    <property type="component" value="Chromosome 1"/>
</dbReference>
<dbReference type="AlphaFoldDB" id="A0A5J9UZP4"/>
<feature type="domain" description="General transcription factor 3C polypeptide 1 winged-helix" evidence="1">
    <location>
        <begin position="1"/>
        <end position="104"/>
    </location>
</feature>